<dbReference type="AlphaFoldDB" id="A0A7R9Q8C9"/>
<accession>A0A7R9Q8C9</accession>
<protein>
    <recommendedName>
        <fullName evidence="2">UBC core domain-containing protein</fullName>
    </recommendedName>
</protein>
<proteinExistence type="predicted"/>
<dbReference type="EMBL" id="OC873266">
    <property type="protein sequence ID" value="CAD7636328.1"/>
    <property type="molecule type" value="Genomic_DNA"/>
</dbReference>
<dbReference type="PANTHER" id="PTHR24067">
    <property type="entry name" value="UBIQUITIN-CONJUGATING ENZYME E2"/>
    <property type="match status" value="1"/>
</dbReference>
<dbReference type="PROSITE" id="PS50127">
    <property type="entry name" value="UBC_2"/>
    <property type="match status" value="1"/>
</dbReference>
<evidence type="ECO:0000313" key="4">
    <source>
        <dbReference type="Proteomes" id="UP000759131"/>
    </source>
</evidence>
<evidence type="ECO:0000259" key="2">
    <source>
        <dbReference type="PROSITE" id="PS50127"/>
    </source>
</evidence>
<dbReference type="SUPFAM" id="SSF54495">
    <property type="entry name" value="UBC-like"/>
    <property type="match status" value="2"/>
</dbReference>
<dbReference type="Pfam" id="PF00179">
    <property type="entry name" value="UQ_con"/>
    <property type="match status" value="2"/>
</dbReference>
<feature type="region of interest" description="Disordered" evidence="1">
    <location>
        <begin position="1"/>
        <end position="23"/>
    </location>
</feature>
<sequence>MNKNRRPVESAVADKSGAQSGRMAATKRLQKELMDFVLNSDTSMTAFPDGDNLFRWIATITGPKDTVFDGLKFKLMLTFSAKYPSKALSSRLSHSLTTRCLHIVYQYIQNRRPVESAVADKSLSQSGRMAATKRLQKELMDFVLNSDTSMTAFPDGDNLFSSVLLTKGYTNIHSAAIFVGAQKKKCSPILQSMQSMTSCFVSNRWIATITGPKDTVFDGLKFKLMLTFSAKYPFCAPIVVFVLCGQSV</sequence>
<dbReference type="InterPro" id="IPR000608">
    <property type="entry name" value="UBC"/>
</dbReference>
<reference evidence="3" key="1">
    <citation type="submission" date="2020-11" db="EMBL/GenBank/DDBJ databases">
        <authorList>
            <person name="Tran Van P."/>
        </authorList>
    </citation>
    <scope>NUCLEOTIDE SEQUENCE</scope>
</reference>
<dbReference type="InterPro" id="IPR016135">
    <property type="entry name" value="UBQ-conjugating_enzyme/RWD"/>
</dbReference>
<dbReference type="InterPro" id="IPR050113">
    <property type="entry name" value="Ub_conjugating_enzyme"/>
</dbReference>
<dbReference type="EMBL" id="CAJPIZ010018691">
    <property type="protein sequence ID" value="CAG2116641.1"/>
    <property type="molecule type" value="Genomic_DNA"/>
</dbReference>
<organism evidence="3">
    <name type="scientific">Medioppia subpectinata</name>
    <dbReference type="NCBI Taxonomy" id="1979941"/>
    <lineage>
        <taxon>Eukaryota</taxon>
        <taxon>Metazoa</taxon>
        <taxon>Ecdysozoa</taxon>
        <taxon>Arthropoda</taxon>
        <taxon>Chelicerata</taxon>
        <taxon>Arachnida</taxon>
        <taxon>Acari</taxon>
        <taxon>Acariformes</taxon>
        <taxon>Sarcoptiformes</taxon>
        <taxon>Oribatida</taxon>
        <taxon>Brachypylina</taxon>
        <taxon>Oppioidea</taxon>
        <taxon>Oppiidae</taxon>
        <taxon>Medioppia</taxon>
    </lineage>
</organism>
<dbReference type="Proteomes" id="UP000759131">
    <property type="component" value="Unassembled WGS sequence"/>
</dbReference>
<gene>
    <name evidence="3" type="ORF">OSB1V03_LOCUS16600</name>
</gene>
<feature type="domain" description="UBC core" evidence="2">
    <location>
        <begin position="24"/>
        <end position="185"/>
    </location>
</feature>
<dbReference type="Gene3D" id="3.10.110.10">
    <property type="entry name" value="Ubiquitin Conjugating Enzyme"/>
    <property type="match status" value="2"/>
</dbReference>
<keyword evidence="4" id="KW-1185">Reference proteome</keyword>
<dbReference type="OrthoDB" id="10253686at2759"/>
<evidence type="ECO:0000256" key="1">
    <source>
        <dbReference type="SAM" id="MobiDB-lite"/>
    </source>
</evidence>
<name>A0A7R9Q8C9_9ACAR</name>
<evidence type="ECO:0000313" key="3">
    <source>
        <dbReference type="EMBL" id="CAD7636328.1"/>
    </source>
</evidence>